<dbReference type="InterPro" id="IPR035892">
    <property type="entry name" value="C2_domain_sf"/>
</dbReference>
<evidence type="ECO:0000313" key="4">
    <source>
        <dbReference type="Proteomes" id="UP000489600"/>
    </source>
</evidence>
<feature type="domain" description="C2" evidence="2">
    <location>
        <begin position="1"/>
        <end position="121"/>
    </location>
</feature>
<dbReference type="PANTHER" id="PTHR32246:SF137">
    <property type="entry name" value="CALCIUM-DEPENDENT LIPID-BINDING (CALB DOMAIN) FAMILY PROTEIN"/>
    <property type="match status" value="1"/>
</dbReference>
<feature type="domain" description="C2" evidence="2">
    <location>
        <begin position="210"/>
        <end position="337"/>
    </location>
</feature>
<dbReference type="Gene3D" id="2.60.40.150">
    <property type="entry name" value="C2 domain"/>
    <property type="match status" value="2"/>
</dbReference>
<dbReference type="EMBL" id="CABITT030000004">
    <property type="protein sequence ID" value="VVB01003.1"/>
    <property type="molecule type" value="Genomic_DNA"/>
</dbReference>
<dbReference type="OrthoDB" id="270970at2759"/>
<keyword evidence="4" id="KW-1185">Reference proteome</keyword>
<dbReference type="Pfam" id="PF00168">
    <property type="entry name" value="C2"/>
    <property type="match status" value="2"/>
</dbReference>
<dbReference type="InterPro" id="IPR000008">
    <property type="entry name" value="C2_dom"/>
</dbReference>
<dbReference type="InterPro" id="IPR044750">
    <property type="entry name" value="C2_SRC2/BAP"/>
</dbReference>
<proteinExistence type="predicted"/>
<dbReference type="PANTHER" id="PTHR32246">
    <property type="entry name" value="INGRESSION PROTEIN FIC1"/>
    <property type="match status" value="1"/>
</dbReference>
<dbReference type="CDD" id="cd04051">
    <property type="entry name" value="C2_SRC2_like"/>
    <property type="match status" value="2"/>
</dbReference>
<organism evidence="3 4">
    <name type="scientific">Arabis nemorensis</name>
    <dbReference type="NCBI Taxonomy" id="586526"/>
    <lineage>
        <taxon>Eukaryota</taxon>
        <taxon>Viridiplantae</taxon>
        <taxon>Streptophyta</taxon>
        <taxon>Embryophyta</taxon>
        <taxon>Tracheophyta</taxon>
        <taxon>Spermatophyta</taxon>
        <taxon>Magnoliopsida</taxon>
        <taxon>eudicotyledons</taxon>
        <taxon>Gunneridae</taxon>
        <taxon>Pentapetalae</taxon>
        <taxon>rosids</taxon>
        <taxon>malvids</taxon>
        <taxon>Brassicales</taxon>
        <taxon>Brassicaceae</taxon>
        <taxon>Arabideae</taxon>
        <taxon>Arabis</taxon>
    </lineage>
</organism>
<feature type="region of interest" description="Disordered" evidence="1">
    <location>
        <begin position="433"/>
        <end position="474"/>
    </location>
</feature>
<dbReference type="SUPFAM" id="SSF49562">
    <property type="entry name" value="C2 domain (Calcium/lipid-binding domain, CaLB)"/>
    <property type="match status" value="2"/>
</dbReference>
<dbReference type="PROSITE" id="PS50004">
    <property type="entry name" value="C2"/>
    <property type="match status" value="2"/>
</dbReference>
<dbReference type="Proteomes" id="UP000489600">
    <property type="component" value="Unassembled WGS sequence"/>
</dbReference>
<evidence type="ECO:0000313" key="3">
    <source>
        <dbReference type="EMBL" id="VVB01003.1"/>
    </source>
</evidence>
<dbReference type="SMART" id="SM00239">
    <property type="entry name" value="C2"/>
    <property type="match status" value="2"/>
</dbReference>
<accession>A0A565BJI0</accession>
<protein>
    <recommendedName>
        <fullName evidence="2">C2 domain-containing protein</fullName>
    </recommendedName>
</protein>
<gene>
    <name evidence="3" type="ORF">ANE_LOCUS11447</name>
</gene>
<comment type="caution">
    <text evidence="3">The sequence shown here is derived from an EMBL/GenBank/DDBJ whole genome shotgun (WGS) entry which is preliminary data.</text>
</comment>
<name>A0A565BJI0_9BRAS</name>
<sequence>MSSSKLQRAIENPTLELKIVSADVNRIDATDKIDVYAIVSINGETTQPKQAAKTPIDYDGGSNPTWNHTVKFSVNEEAAAILSVNVKLFSYWLEGENDVYLGEVNVPVEELLASNPIPPYVNGNVNKMKSMTCPIKVTEGGSPKATLSLSYRFKPVRVDDVHSPAPFKPVPNDDVHSPAPDHLTSIGQPPDHSPSIGQPVYPNPDPTISSGQPVVFSPRFQTGTTKLILEVVIKYAKDIEDVNAFSAMDVYASVAILKDRKVKDRINTPIAFSAYTNPKWNHKIKCSLDEKLAQDGRLILLVELMSHRPFLGDKEIGFVRLPVQQLLSSNPPSSLTNGDANGMKLETHALTGPYGKKGVVSFTYRFLTEQVTVPPPASTTPQPYVMYLPVSPRPYPSSNPIQVSTGYVTVQPGANAGSNDGLVPIFMPPTYQSHGSYNQYSPRQLKPQPPPQQSQLKPLPQQPFPQSLPDIQEA</sequence>
<evidence type="ECO:0000259" key="2">
    <source>
        <dbReference type="PROSITE" id="PS50004"/>
    </source>
</evidence>
<feature type="region of interest" description="Disordered" evidence="1">
    <location>
        <begin position="162"/>
        <end position="200"/>
    </location>
</feature>
<evidence type="ECO:0000256" key="1">
    <source>
        <dbReference type="SAM" id="MobiDB-lite"/>
    </source>
</evidence>
<dbReference type="GO" id="GO:0006952">
    <property type="term" value="P:defense response"/>
    <property type="evidence" value="ECO:0007669"/>
    <property type="project" value="InterPro"/>
</dbReference>
<feature type="compositionally biased region" description="Polar residues" evidence="1">
    <location>
        <begin position="433"/>
        <end position="442"/>
    </location>
</feature>
<reference evidence="3" key="1">
    <citation type="submission" date="2019-07" db="EMBL/GenBank/DDBJ databases">
        <authorList>
            <person name="Dittberner H."/>
        </authorList>
    </citation>
    <scope>NUCLEOTIDE SEQUENCE [LARGE SCALE GENOMIC DNA]</scope>
</reference>
<dbReference type="AlphaFoldDB" id="A0A565BJI0"/>
<feature type="compositionally biased region" description="Low complexity" evidence="1">
    <location>
        <begin position="453"/>
        <end position="474"/>
    </location>
</feature>